<feature type="compositionally biased region" description="Low complexity" evidence="8">
    <location>
        <begin position="532"/>
        <end position="546"/>
    </location>
</feature>
<feature type="region of interest" description="Disordered" evidence="8">
    <location>
        <begin position="136"/>
        <end position="245"/>
    </location>
</feature>
<name>A0ABM0LBJ7_MICOH</name>
<feature type="region of interest" description="Disordered" evidence="8">
    <location>
        <begin position="515"/>
        <end position="546"/>
    </location>
</feature>
<feature type="compositionally biased region" description="Low complexity" evidence="8">
    <location>
        <begin position="466"/>
        <end position="485"/>
    </location>
</feature>
<reference evidence="10" key="1">
    <citation type="submission" date="2025-08" db="UniProtKB">
        <authorList>
            <consortium name="RefSeq"/>
        </authorList>
    </citation>
    <scope>IDENTIFICATION</scope>
</reference>
<evidence type="ECO:0000313" key="10">
    <source>
        <dbReference type="RefSeq" id="XP_005362837.1"/>
    </source>
</evidence>
<comment type="similarity">
    <text evidence="1 7">Belongs to the G-alpha family. G(s) subfamily.</text>
</comment>
<dbReference type="PROSITE" id="PS51882">
    <property type="entry name" value="G_ALPHA"/>
    <property type="match status" value="1"/>
</dbReference>
<evidence type="ECO:0000313" key="9">
    <source>
        <dbReference type="Proteomes" id="UP000694915"/>
    </source>
</evidence>
<feature type="compositionally biased region" description="Low complexity" evidence="8">
    <location>
        <begin position="392"/>
        <end position="415"/>
    </location>
</feature>
<dbReference type="InterPro" id="IPR027417">
    <property type="entry name" value="P-loop_NTPase"/>
</dbReference>
<evidence type="ECO:0000256" key="5">
    <source>
        <dbReference type="ARBA" id="ARBA00023134"/>
    </source>
</evidence>
<feature type="compositionally biased region" description="Pro residues" evidence="8">
    <location>
        <begin position="639"/>
        <end position="649"/>
    </location>
</feature>
<feature type="region of interest" description="Disordered" evidence="8">
    <location>
        <begin position="812"/>
        <end position="834"/>
    </location>
</feature>
<evidence type="ECO:0000256" key="4">
    <source>
        <dbReference type="ARBA" id="ARBA00022842"/>
    </source>
</evidence>
<dbReference type="InterPro" id="IPR001019">
    <property type="entry name" value="Gprotein_alpha_su"/>
</dbReference>
<feature type="compositionally biased region" description="Low complexity" evidence="8">
    <location>
        <begin position="444"/>
        <end position="456"/>
    </location>
</feature>
<evidence type="ECO:0000256" key="8">
    <source>
        <dbReference type="SAM" id="MobiDB-lite"/>
    </source>
</evidence>
<keyword evidence="4 7" id="KW-0460">Magnesium</keyword>
<dbReference type="SUPFAM" id="SSF47895">
    <property type="entry name" value="Transducin (alpha subunit), insertion domain"/>
    <property type="match status" value="1"/>
</dbReference>
<dbReference type="PANTHER" id="PTHR10218">
    <property type="entry name" value="GTP-BINDING PROTEIN ALPHA SUBUNIT"/>
    <property type="match status" value="1"/>
</dbReference>
<feature type="region of interest" description="Disordered" evidence="8">
    <location>
        <begin position="288"/>
        <end position="497"/>
    </location>
</feature>
<proteinExistence type="inferred from homology"/>
<keyword evidence="7" id="KW-1003">Cell membrane</keyword>
<dbReference type="SUPFAM" id="SSF52540">
    <property type="entry name" value="P-loop containing nucleoside triphosphate hydrolases"/>
    <property type="match status" value="1"/>
</dbReference>
<dbReference type="Proteomes" id="UP000694915">
    <property type="component" value="Linkage group LG8"/>
</dbReference>
<dbReference type="InterPro" id="IPR000367">
    <property type="entry name" value="Gprotein_alpha_S"/>
</dbReference>
<dbReference type="Gene3D" id="1.10.400.10">
    <property type="entry name" value="GI Alpha 1, domain 2-like"/>
    <property type="match status" value="1"/>
</dbReference>
<feature type="compositionally biased region" description="Low complexity" evidence="8">
    <location>
        <begin position="31"/>
        <end position="46"/>
    </location>
</feature>
<feature type="compositionally biased region" description="Acidic residues" evidence="8">
    <location>
        <begin position="47"/>
        <end position="64"/>
    </location>
</feature>
<dbReference type="PRINTS" id="PR00443">
    <property type="entry name" value="GPROTEINAS"/>
</dbReference>
<evidence type="ECO:0000256" key="6">
    <source>
        <dbReference type="ARBA" id="ARBA00023224"/>
    </source>
</evidence>
<keyword evidence="6 7" id="KW-0807">Transducer</keyword>
<dbReference type="Gene3D" id="3.40.50.300">
    <property type="entry name" value="P-loop containing nucleotide triphosphate hydrolases"/>
    <property type="match status" value="1"/>
</dbReference>
<gene>
    <name evidence="10" type="primary">LOC101995578</name>
</gene>
<evidence type="ECO:0000256" key="3">
    <source>
        <dbReference type="ARBA" id="ARBA00022741"/>
    </source>
</evidence>
<dbReference type="CDD" id="cd22249">
    <property type="entry name" value="UDM1_RNF168_RNF169-like"/>
    <property type="match status" value="1"/>
</dbReference>
<accession>A0ABM0LBJ7</accession>
<protein>
    <recommendedName>
        <fullName evidence="7">Guanine nucleotide-binding protein G(s) subunit alpha</fullName>
    </recommendedName>
    <alternativeName>
        <fullName evidence="7">Adenylate cyclase-stimulating G alpha protein</fullName>
    </alternativeName>
</protein>
<dbReference type="PANTHER" id="PTHR10218:SF348">
    <property type="entry name" value="GUANINE NUCLEOTIDE-BINDING PROTEIN G(S) SUBUNIT ALPHA ISOFORMS XLAS"/>
    <property type="match status" value="1"/>
</dbReference>
<dbReference type="InterPro" id="IPR011025">
    <property type="entry name" value="GproteinA_insert"/>
</dbReference>
<dbReference type="GeneID" id="101995578"/>
<keyword evidence="5 7" id="KW-0342">GTP-binding</keyword>
<feature type="region of interest" description="Disordered" evidence="8">
    <location>
        <begin position="1"/>
        <end position="104"/>
    </location>
</feature>
<feature type="region of interest" description="Disordered" evidence="8">
    <location>
        <begin position="622"/>
        <end position="655"/>
    </location>
</feature>
<feature type="compositionally biased region" description="Pro residues" evidence="8">
    <location>
        <begin position="521"/>
        <end position="531"/>
    </location>
</feature>
<dbReference type="CDD" id="cd00066">
    <property type="entry name" value="G-alpha"/>
    <property type="match status" value="1"/>
</dbReference>
<feature type="compositionally biased region" description="Basic and acidic residues" evidence="8">
    <location>
        <begin position="343"/>
        <end position="358"/>
    </location>
</feature>
<dbReference type="RefSeq" id="XP_005362837.1">
    <property type="nucleotide sequence ID" value="XM_005362780.2"/>
</dbReference>
<comment type="function">
    <text evidence="7">Guanine nucleotide-binding proteins (G proteins) function as transducers in numerous signaling pathways controlled by G protein-coupled receptors (GPCRs).</text>
</comment>
<evidence type="ECO:0000256" key="7">
    <source>
        <dbReference type="RuleBase" id="RU369121"/>
    </source>
</evidence>
<organism evidence="9 10">
    <name type="scientific">Microtus ochrogaster</name>
    <name type="common">Prairie vole</name>
    <dbReference type="NCBI Taxonomy" id="79684"/>
    <lineage>
        <taxon>Eukaryota</taxon>
        <taxon>Metazoa</taxon>
        <taxon>Chordata</taxon>
        <taxon>Craniata</taxon>
        <taxon>Vertebrata</taxon>
        <taxon>Euteleostomi</taxon>
        <taxon>Mammalia</taxon>
        <taxon>Eutheria</taxon>
        <taxon>Euarchontoglires</taxon>
        <taxon>Glires</taxon>
        <taxon>Rodentia</taxon>
        <taxon>Myomorpha</taxon>
        <taxon>Muroidea</taxon>
        <taxon>Cricetidae</taxon>
        <taxon>Arvicolinae</taxon>
        <taxon>Microtus</taxon>
    </lineage>
</organism>
<keyword evidence="7" id="KW-0472">Membrane</keyword>
<keyword evidence="3 7" id="KW-0547">Nucleotide-binding</keyword>
<feature type="compositionally biased region" description="Basic and acidic residues" evidence="8">
    <location>
        <begin position="370"/>
        <end position="383"/>
    </location>
</feature>
<dbReference type="PRINTS" id="PR00318">
    <property type="entry name" value="GPROTEINA"/>
</dbReference>
<comment type="subunit">
    <text evidence="7">G proteins are composed of 3 units; alpha, beta and gamma. The alpha chain contains the guanine nucleotide binding site.</text>
</comment>
<keyword evidence="2 7" id="KW-0479">Metal-binding</keyword>
<dbReference type="SMART" id="SM00275">
    <property type="entry name" value="G_alpha"/>
    <property type="match status" value="1"/>
</dbReference>
<evidence type="ECO:0000256" key="2">
    <source>
        <dbReference type="ARBA" id="ARBA00022723"/>
    </source>
</evidence>
<sequence length="1138" mass="122464">MGMRNCLHGNNMPGQHNIPAEVGEQPEQEPLEAAGAAAPGAGPGPAEEMETEPSDNEPVADETSNEVLGTPEVSKSEFQGLNQGIEEVRVGGDYSPPPEEAMPFETKQSSLDDFWPTLEQLGTSGTQAGIKAFNPALLEPRPPSGENPGLGTYSPPPEETMPFEFNEPAQEDRSQLRLQVPDLAPGGPEAGVVKALPSEPGNLRSANAGFRDDYSPPPEESVPFGLEGEEFGGDSPPPGLPRVIPQIGIGGEFPAAAVPRALSLAPAENAPPLWVHSAIDRPFSEAIRSPPNFACDSPPMEISRPPLEIGRASTRVDDDTTVNMDGPPIASDGPPIEVSGAPDKSECAERPPVEREAAEMEGSPTTAAAEEGKVPSPERRDGSFAEPEAMDAKPAPAAQAVAAEPEPDAAATSGSPPAPATPTDLQTDSEQEVGAAPAVRAEPEGGAAPVAPATPAEPEDDGGAASGVPAAGVPAAEPASEAVPATKAESASGAAPTAQVEPAVAAVSATLAEPAARAAPITPPEPAPRPIPTARAHPAAGAVPGAPAMSASARATAARAAYAGPLVWGARSLSATPAAQACLPARAAAAARAASAARAVAAGYSISDARAMAIGRTIPAAPSRAHLRPPSPEIQVADPPTPRPAPRPSAWPDKYERGRSCCRYEEASSVICEIDSSSDESEEGANGCFQWLLRRNRRPGQPRSHSVGCNPVRNFFARTFGSCFGLSERSRSLSPRKAKDPFEERRKQMRKEAIEMREQKRADKKRSKLIDKQLEEEKMDYMCTHRLLLLGAGESGKSTIVKQMRILHVNGFNGEGGEEDPQAARSNSDGEKATKVQDIKNNLKEAIETIVAAMSNLVPPVELANPENQFRVDYILSVMNVPNFDFPPEFYEHAKALWEDEGVRACYERSNEYQLIDCAQYFLDKIDVIKQADYVPSDQDLLRCRVLTSGIFETKFQVDKVNFHMFDVGGQRDERRKWIQCFNDVTAIIFVVASSSYNMVIREDNQTNRLQEALNLFKSIWNNRWLRTISVILFLNKQDLLAEKVLPGKSKIEDYFPEFARYTTPEDATPEPGEDPRVTRAKYFIRDEFLRISTASGDGRHYCYPHFTCAVDTENIRRVFNDCRDIIQRMHLRQYELL</sequence>
<comment type="subcellular location">
    <subcellularLocation>
        <location evidence="7">Cell membrane</location>
    </subcellularLocation>
</comment>
<keyword evidence="9" id="KW-1185">Reference proteome</keyword>
<evidence type="ECO:0000256" key="1">
    <source>
        <dbReference type="ARBA" id="ARBA00007172"/>
    </source>
</evidence>
<dbReference type="Pfam" id="PF00503">
    <property type="entry name" value="G-alpha"/>
    <property type="match status" value="1"/>
</dbReference>